<dbReference type="EMBL" id="JBHSNO010000001">
    <property type="protein sequence ID" value="MFC5587514.1"/>
    <property type="molecule type" value="Genomic_DNA"/>
</dbReference>
<accession>A0ABW0TF48</accession>
<proteinExistence type="predicted"/>
<evidence type="ECO:0000313" key="1">
    <source>
        <dbReference type="EMBL" id="MFC5587514.1"/>
    </source>
</evidence>
<reference evidence="2" key="1">
    <citation type="journal article" date="2019" name="Int. J. Syst. Evol. Microbiol.">
        <title>The Global Catalogue of Microorganisms (GCM) 10K type strain sequencing project: providing services to taxonomists for standard genome sequencing and annotation.</title>
        <authorList>
            <consortium name="The Broad Institute Genomics Platform"/>
            <consortium name="The Broad Institute Genome Sequencing Center for Infectious Disease"/>
            <person name="Wu L."/>
            <person name="Ma J."/>
        </authorList>
    </citation>
    <scope>NUCLEOTIDE SEQUENCE [LARGE SCALE GENOMIC DNA]</scope>
    <source>
        <strain evidence="2">CGMCC 4.1434</strain>
    </source>
</reference>
<organism evidence="1 2">
    <name type="scientific">Sporosarcina soli</name>
    <dbReference type="NCBI Taxonomy" id="334736"/>
    <lineage>
        <taxon>Bacteria</taxon>
        <taxon>Bacillati</taxon>
        <taxon>Bacillota</taxon>
        <taxon>Bacilli</taxon>
        <taxon>Bacillales</taxon>
        <taxon>Caryophanaceae</taxon>
        <taxon>Sporosarcina</taxon>
    </lineage>
</organism>
<sequence length="123" mass="14271">MDIVELVKKINQCLDNLDLVRARKYIEDNQELLNQNKHLLRGNARSLLDFIINRTDAGVIPLNRQEMNVIYSINAYASKFDLRGLKLSVKNNTNLLMREDVKQYLNEDARTLLEGLKVINTLE</sequence>
<dbReference type="Proteomes" id="UP001596109">
    <property type="component" value="Unassembled WGS sequence"/>
</dbReference>
<keyword evidence="2" id="KW-1185">Reference proteome</keyword>
<dbReference type="RefSeq" id="WP_381429593.1">
    <property type="nucleotide sequence ID" value="NZ_JBHSNO010000001.1"/>
</dbReference>
<protein>
    <submittedName>
        <fullName evidence="1">Uncharacterized protein</fullName>
    </submittedName>
</protein>
<gene>
    <name evidence="1" type="ORF">ACFPRA_01145</name>
</gene>
<comment type="caution">
    <text evidence="1">The sequence shown here is derived from an EMBL/GenBank/DDBJ whole genome shotgun (WGS) entry which is preliminary data.</text>
</comment>
<evidence type="ECO:0000313" key="2">
    <source>
        <dbReference type="Proteomes" id="UP001596109"/>
    </source>
</evidence>
<name>A0ABW0TF48_9BACL</name>